<dbReference type="EC" id="6.2.1.3" evidence="14"/>
<keyword evidence="4" id="KW-1003">Cell membrane</keyword>
<keyword evidence="11" id="KW-0445">Lipid transport</keyword>
<keyword evidence="10" id="KW-1133">Transmembrane helix</keyword>
<evidence type="ECO:0000256" key="8">
    <source>
        <dbReference type="ARBA" id="ARBA00022832"/>
    </source>
</evidence>
<dbReference type="GO" id="GO:0005778">
    <property type="term" value="C:peroxisomal membrane"/>
    <property type="evidence" value="ECO:0007669"/>
    <property type="project" value="UniProtKB-SubCell"/>
</dbReference>
<keyword evidence="13" id="KW-0576">Peroxisome</keyword>
<evidence type="ECO:0000256" key="6">
    <source>
        <dbReference type="ARBA" id="ARBA00022692"/>
    </source>
</evidence>
<keyword evidence="6" id="KW-0812">Transmembrane</keyword>
<evidence type="ECO:0000256" key="18">
    <source>
        <dbReference type="ARBA" id="ARBA00048666"/>
    </source>
</evidence>
<evidence type="ECO:0000256" key="15">
    <source>
        <dbReference type="ARBA" id="ARBA00036527"/>
    </source>
</evidence>
<evidence type="ECO:0000256" key="7">
    <source>
        <dbReference type="ARBA" id="ARBA00022741"/>
    </source>
</evidence>
<dbReference type="GeneID" id="100901106"/>
<dbReference type="GO" id="GO:0005789">
    <property type="term" value="C:endoplasmic reticulum membrane"/>
    <property type="evidence" value="ECO:0007669"/>
    <property type="project" value="TreeGrafter"/>
</dbReference>
<comment type="function">
    <text evidence="19">Acyl-CoA synthetase required for both the import of long chain fatty acids (LCFAs) (C14-C18) and the activation very long chain fatty acids (VLCFAs) (C20-C26) by esterification of the fatty acids into metabolically active CoA-thioesters for subsequent degradation or incorporation into phospholipids. The transport and fatty acyl-CoA synthetase activities are genetically separable and are thus independent activities. Esterifies VLCFAs in the peroxisome matrix. The VLCFAs are actively transported into peroxisomes by a PXA1-PXA2 heterodimeric transporter in the peroxisomal membrane.</text>
</comment>
<evidence type="ECO:0000256" key="12">
    <source>
        <dbReference type="ARBA" id="ARBA00023136"/>
    </source>
</evidence>
<dbReference type="FunFam" id="3.30.300.30:FF:000002">
    <property type="entry name" value="Long-chain fatty acid transport protein 1"/>
    <property type="match status" value="1"/>
</dbReference>
<feature type="domain" description="AMP-dependent synthetase/ligase" evidence="22">
    <location>
        <begin position="66"/>
        <end position="391"/>
    </location>
</feature>
<dbReference type="GO" id="GO:0005886">
    <property type="term" value="C:plasma membrane"/>
    <property type="evidence" value="ECO:0007669"/>
    <property type="project" value="UniProtKB-SubCell"/>
</dbReference>
<proteinExistence type="inferred from homology"/>
<dbReference type="NCBIfam" id="NF006134">
    <property type="entry name" value="PRK08279.1"/>
    <property type="match status" value="1"/>
</dbReference>
<evidence type="ECO:0000256" key="21">
    <source>
        <dbReference type="ARBA" id="ARBA00078285"/>
    </source>
</evidence>
<comment type="catalytic activity">
    <reaction evidence="15">
        <text>a very long-chain fatty acid + ATP + CoA = a very long-chain fatty acyl-CoA + AMP + diphosphate</text>
        <dbReference type="Rhea" id="RHEA:54536"/>
        <dbReference type="ChEBI" id="CHEBI:30616"/>
        <dbReference type="ChEBI" id="CHEBI:33019"/>
        <dbReference type="ChEBI" id="CHEBI:57287"/>
        <dbReference type="ChEBI" id="CHEBI:58950"/>
        <dbReference type="ChEBI" id="CHEBI:138261"/>
        <dbReference type="ChEBI" id="CHEBI:456215"/>
    </reaction>
    <physiologicalReaction direction="left-to-right" evidence="15">
        <dbReference type="Rhea" id="RHEA:54537"/>
    </physiologicalReaction>
</comment>
<evidence type="ECO:0000256" key="1">
    <source>
        <dbReference type="ARBA" id="ARBA00004651"/>
    </source>
</evidence>
<dbReference type="GO" id="GO:0005524">
    <property type="term" value="F:ATP binding"/>
    <property type="evidence" value="ECO:0007669"/>
    <property type="project" value="UniProtKB-KW"/>
</dbReference>
<dbReference type="PANTHER" id="PTHR43107:SF15">
    <property type="entry name" value="FATTY ACID TRANSPORT PROTEIN 3, ISOFORM A"/>
    <property type="match status" value="1"/>
</dbReference>
<evidence type="ECO:0000256" key="2">
    <source>
        <dbReference type="ARBA" id="ARBA00006432"/>
    </source>
</evidence>
<sequence>MISSDFGAAHLMLFGFLCLVVSRQYRFLWVVLFTARRDLRGLLRLIRMTLYFREARRKDLTVVRIFEETVKRNPDKIAFRTGDRQWTFRQVKGIINRIANCFLQLGFKSGDEVCIFADSQPEFVMMWLGLSKIGVVSALVNNNLRSQPLIHSLLSVPSKAIIFGLAQVKEVNDVAAEVLRERAEFKFFCIGAAENASRINYMNLKKLIGSSPSTEPQTNHKGSLNDKLVYIYTSGTTGMPKPAVIKNSRFVSLVSILNKIMPVEQSDVFYTCLPLYHTAGGIVAIGQALLFGNTVCVRPKFSASKFWEDCIKFEATVTQYIGEICRYLIAQPETPLQRKHKIRMIFGNGLRPQIWTEFSKRFNIQDIREFYGSTEGNAHVINIDNTVGAVGFVSRIVKSIHPVRLIRINSDTGLPERDARGLCIPCEPGEIGELVGEIRKNDHLHSFDGYASDEATKKKIYRNVFGENDAAFASGDLLVMDEYGYLYFKDRTGDTFRWKGENVSTSEVEGTISRILKMADVVCYGVQVPGTEGRAGMIAVEDPYDLIHLNSFVDEIRSSLPAYAVPLFVRKLRRLDKTGTYKLKKVQLQKEGFDIEEIEEPIYFLQGDTYVLLDEATLRKIQLSQIRI</sequence>
<evidence type="ECO:0000256" key="14">
    <source>
        <dbReference type="ARBA" id="ARBA00026121"/>
    </source>
</evidence>
<dbReference type="Proteomes" id="UP000694867">
    <property type="component" value="Unplaced"/>
</dbReference>
<dbReference type="InterPro" id="IPR045851">
    <property type="entry name" value="AMP-bd_C_sf"/>
</dbReference>
<evidence type="ECO:0000256" key="10">
    <source>
        <dbReference type="ARBA" id="ARBA00022989"/>
    </source>
</evidence>
<evidence type="ECO:0000256" key="19">
    <source>
        <dbReference type="ARBA" id="ARBA00060276"/>
    </source>
</evidence>
<evidence type="ECO:0000256" key="16">
    <source>
        <dbReference type="ARBA" id="ARBA00041297"/>
    </source>
</evidence>
<evidence type="ECO:0000256" key="3">
    <source>
        <dbReference type="ARBA" id="ARBA00022448"/>
    </source>
</evidence>
<accession>A0AAJ7L2L4</accession>
<dbReference type="InterPro" id="IPR020845">
    <property type="entry name" value="AMP-binding_CS"/>
</dbReference>
<evidence type="ECO:0000256" key="9">
    <source>
        <dbReference type="ARBA" id="ARBA00022840"/>
    </source>
</evidence>
<evidence type="ECO:0000313" key="24">
    <source>
        <dbReference type="RefSeq" id="XP_018493798.1"/>
    </source>
</evidence>
<name>A0AAJ7L2L4_9ACAR</name>
<dbReference type="PANTHER" id="PTHR43107">
    <property type="entry name" value="LONG-CHAIN FATTY ACID TRANSPORT PROTEIN"/>
    <property type="match status" value="1"/>
</dbReference>
<keyword evidence="7" id="KW-0547">Nucleotide-binding</keyword>
<reference evidence="24" key="1">
    <citation type="submission" date="2025-08" db="UniProtKB">
        <authorList>
            <consortium name="RefSeq"/>
        </authorList>
    </citation>
    <scope>IDENTIFICATION</scope>
</reference>
<evidence type="ECO:0000313" key="23">
    <source>
        <dbReference type="Proteomes" id="UP000694867"/>
    </source>
</evidence>
<dbReference type="KEGG" id="goe:100901106"/>
<evidence type="ECO:0000256" key="20">
    <source>
        <dbReference type="ARBA" id="ARBA00068795"/>
    </source>
</evidence>
<comment type="catalytic activity">
    <reaction evidence="18">
        <text>tetracosanoate + ATP + CoA = tetracosanoyl-CoA + AMP + diphosphate</text>
        <dbReference type="Rhea" id="RHEA:33639"/>
        <dbReference type="ChEBI" id="CHEBI:30616"/>
        <dbReference type="ChEBI" id="CHEBI:31014"/>
        <dbReference type="ChEBI" id="CHEBI:33019"/>
        <dbReference type="ChEBI" id="CHEBI:57287"/>
        <dbReference type="ChEBI" id="CHEBI:65052"/>
        <dbReference type="ChEBI" id="CHEBI:456215"/>
    </reaction>
    <physiologicalReaction direction="left-to-right" evidence="18">
        <dbReference type="Rhea" id="RHEA:33640"/>
    </physiologicalReaction>
</comment>
<keyword evidence="9" id="KW-0067">ATP-binding</keyword>
<dbReference type="Gene3D" id="3.30.300.30">
    <property type="match status" value="1"/>
</dbReference>
<keyword evidence="8" id="KW-0443">Lipid metabolism</keyword>
<gene>
    <name evidence="24" type="primary">LOC100901106</name>
</gene>
<evidence type="ECO:0000256" key="5">
    <source>
        <dbReference type="ARBA" id="ARBA00022598"/>
    </source>
</evidence>
<evidence type="ECO:0000256" key="17">
    <source>
        <dbReference type="ARBA" id="ARBA00046271"/>
    </source>
</evidence>
<dbReference type="Gene3D" id="3.40.50.12780">
    <property type="entry name" value="N-terminal domain of ligase-like"/>
    <property type="match status" value="1"/>
</dbReference>
<dbReference type="FunFam" id="3.40.50.12780:FF:000019">
    <property type="entry name" value="Long-chain fatty acid transporter"/>
    <property type="match status" value="1"/>
</dbReference>
<keyword evidence="12" id="KW-0472">Membrane</keyword>
<evidence type="ECO:0000259" key="22">
    <source>
        <dbReference type="Pfam" id="PF00501"/>
    </source>
</evidence>
<dbReference type="GO" id="GO:0044539">
    <property type="term" value="P:long-chain fatty acid import into cell"/>
    <property type="evidence" value="ECO:0007669"/>
    <property type="project" value="TreeGrafter"/>
</dbReference>
<comment type="subcellular location">
    <subcellularLocation>
        <location evidence="1">Cell membrane</location>
        <topology evidence="1">Multi-pass membrane protein</topology>
    </subcellularLocation>
    <subcellularLocation>
        <location evidence="17">Peroxisome membrane</location>
    </subcellularLocation>
</comment>
<dbReference type="AlphaFoldDB" id="A0AAJ7L2L4"/>
<dbReference type="RefSeq" id="XP_018493798.1">
    <property type="nucleotide sequence ID" value="XM_018638282.1"/>
</dbReference>
<organism evidence="23 24">
    <name type="scientific">Galendromus occidentalis</name>
    <name type="common">western predatory mite</name>
    <dbReference type="NCBI Taxonomy" id="34638"/>
    <lineage>
        <taxon>Eukaryota</taxon>
        <taxon>Metazoa</taxon>
        <taxon>Ecdysozoa</taxon>
        <taxon>Arthropoda</taxon>
        <taxon>Chelicerata</taxon>
        <taxon>Arachnida</taxon>
        <taxon>Acari</taxon>
        <taxon>Parasitiformes</taxon>
        <taxon>Mesostigmata</taxon>
        <taxon>Gamasina</taxon>
        <taxon>Phytoseioidea</taxon>
        <taxon>Phytoseiidae</taxon>
        <taxon>Typhlodrominae</taxon>
        <taxon>Galendromus</taxon>
    </lineage>
</organism>
<dbReference type="Pfam" id="PF00501">
    <property type="entry name" value="AMP-binding"/>
    <property type="match status" value="1"/>
</dbReference>
<evidence type="ECO:0000256" key="13">
    <source>
        <dbReference type="ARBA" id="ARBA00023140"/>
    </source>
</evidence>
<dbReference type="GO" id="GO:0004467">
    <property type="term" value="F:long-chain fatty acid-CoA ligase activity"/>
    <property type="evidence" value="ECO:0007669"/>
    <property type="project" value="UniProtKB-EC"/>
</dbReference>
<keyword evidence="3" id="KW-0813">Transport</keyword>
<comment type="similarity">
    <text evidence="2">Belongs to the ATP-dependent AMP-binding enzyme family.</text>
</comment>
<evidence type="ECO:0000256" key="11">
    <source>
        <dbReference type="ARBA" id="ARBA00023055"/>
    </source>
</evidence>
<protein>
    <recommendedName>
        <fullName evidence="20">Very long-chain fatty acid transport protein</fullName>
        <ecNumber evidence="14">6.2.1.3</ecNumber>
    </recommendedName>
    <alternativeName>
        <fullName evidence="16">Long-chain-fatty-acid--CoA ligase</fullName>
    </alternativeName>
    <alternativeName>
        <fullName evidence="21">Very-long-chain acyl-CoA synthetase</fullName>
    </alternativeName>
</protein>
<keyword evidence="5" id="KW-0436">Ligase</keyword>
<dbReference type="GO" id="GO:0005324">
    <property type="term" value="F:long-chain fatty acid transmembrane transporter activity"/>
    <property type="evidence" value="ECO:0007669"/>
    <property type="project" value="TreeGrafter"/>
</dbReference>
<keyword evidence="8" id="KW-0276">Fatty acid metabolism</keyword>
<dbReference type="InterPro" id="IPR000873">
    <property type="entry name" value="AMP-dep_synth/lig_dom"/>
</dbReference>
<dbReference type="InterPro" id="IPR042099">
    <property type="entry name" value="ANL_N_sf"/>
</dbReference>
<keyword evidence="23" id="KW-1185">Reference proteome</keyword>
<evidence type="ECO:0000256" key="4">
    <source>
        <dbReference type="ARBA" id="ARBA00022475"/>
    </source>
</evidence>
<dbReference type="PROSITE" id="PS00455">
    <property type="entry name" value="AMP_BINDING"/>
    <property type="match status" value="1"/>
</dbReference>
<dbReference type="SUPFAM" id="SSF56801">
    <property type="entry name" value="Acetyl-CoA synthetase-like"/>
    <property type="match status" value="1"/>
</dbReference>